<feature type="domain" description="Prokaryotic-type class I peptide chain release factors" evidence="5">
    <location>
        <begin position="71"/>
        <end position="87"/>
    </location>
</feature>
<dbReference type="GO" id="GO:0016150">
    <property type="term" value="F:translation release factor activity, codon nonspecific"/>
    <property type="evidence" value="ECO:0007669"/>
    <property type="project" value="TreeGrafter"/>
</dbReference>
<evidence type="ECO:0000256" key="2">
    <source>
        <dbReference type="ARBA" id="ARBA00038225"/>
    </source>
</evidence>
<dbReference type="Gene3D" id="3.30.160.20">
    <property type="match status" value="1"/>
</dbReference>
<dbReference type="PANTHER" id="PTHR11075">
    <property type="entry name" value="PEPTIDE CHAIN RELEASE FACTOR"/>
    <property type="match status" value="1"/>
</dbReference>
<dbReference type="Pfam" id="PF00472">
    <property type="entry name" value="RF-1"/>
    <property type="match status" value="1"/>
</dbReference>
<protein>
    <recommendedName>
        <fullName evidence="3">Large ribosomal subunit protein mL62</fullName>
        <ecNumber evidence="1">3.1.1.29</ecNumber>
    </recommendedName>
    <alternativeName>
        <fullName evidence="4">Peptidyl-tRNA hydrolase ICT1, mitochondrial</fullName>
    </alternativeName>
</protein>
<dbReference type="GO" id="GO:0004045">
    <property type="term" value="F:peptidyl-tRNA hydrolase activity"/>
    <property type="evidence" value="ECO:0007669"/>
    <property type="project" value="UniProtKB-EC"/>
</dbReference>
<comment type="similarity">
    <text evidence="2">Belongs to the prokaryotic/mitochondrial release factor family. Mitochondrion-specific ribosomal protein mL62 subfamily.</text>
</comment>
<dbReference type="SUPFAM" id="SSF110916">
    <property type="entry name" value="Peptidyl-tRNA hydrolase domain-like"/>
    <property type="match status" value="1"/>
</dbReference>
<evidence type="ECO:0000313" key="7">
    <source>
        <dbReference type="Proteomes" id="UP001168821"/>
    </source>
</evidence>
<accession>A0AA38M7V4</accession>
<evidence type="ECO:0000256" key="1">
    <source>
        <dbReference type="ARBA" id="ARBA00013260"/>
    </source>
</evidence>
<dbReference type="InterPro" id="IPR052104">
    <property type="entry name" value="Mito_Release_Factor_mL62"/>
</dbReference>
<name>A0AA38M7V4_9CUCU</name>
<proteinExistence type="inferred from homology"/>
<evidence type="ECO:0000259" key="5">
    <source>
        <dbReference type="PROSITE" id="PS00745"/>
    </source>
</evidence>
<dbReference type="FunFam" id="3.30.160.20:FF:000046">
    <property type="entry name" value="Peptidyl-tRNA hydrolase ICT1"/>
    <property type="match status" value="1"/>
</dbReference>
<dbReference type="GO" id="GO:0005762">
    <property type="term" value="C:mitochondrial large ribosomal subunit"/>
    <property type="evidence" value="ECO:0007669"/>
    <property type="project" value="TreeGrafter"/>
</dbReference>
<gene>
    <name evidence="6" type="ORF">Zmor_023445</name>
</gene>
<dbReference type="EMBL" id="JALNTZ010000007">
    <property type="protein sequence ID" value="KAJ3645817.1"/>
    <property type="molecule type" value="Genomic_DNA"/>
</dbReference>
<organism evidence="6 7">
    <name type="scientific">Zophobas morio</name>
    <dbReference type="NCBI Taxonomy" id="2755281"/>
    <lineage>
        <taxon>Eukaryota</taxon>
        <taxon>Metazoa</taxon>
        <taxon>Ecdysozoa</taxon>
        <taxon>Arthropoda</taxon>
        <taxon>Hexapoda</taxon>
        <taxon>Insecta</taxon>
        <taxon>Pterygota</taxon>
        <taxon>Neoptera</taxon>
        <taxon>Endopterygota</taxon>
        <taxon>Coleoptera</taxon>
        <taxon>Polyphaga</taxon>
        <taxon>Cucujiformia</taxon>
        <taxon>Tenebrionidae</taxon>
        <taxon>Zophobas</taxon>
    </lineage>
</organism>
<dbReference type="EC" id="3.1.1.29" evidence="1"/>
<dbReference type="PROSITE" id="PS00745">
    <property type="entry name" value="RF_PROK_I"/>
    <property type="match status" value="1"/>
</dbReference>
<evidence type="ECO:0000256" key="4">
    <source>
        <dbReference type="ARBA" id="ARBA00041531"/>
    </source>
</evidence>
<dbReference type="GO" id="GO:0070126">
    <property type="term" value="P:mitochondrial translational termination"/>
    <property type="evidence" value="ECO:0007669"/>
    <property type="project" value="TreeGrafter"/>
</dbReference>
<reference evidence="6" key="1">
    <citation type="journal article" date="2023" name="G3 (Bethesda)">
        <title>Whole genome assemblies of Zophobas morio and Tenebrio molitor.</title>
        <authorList>
            <person name="Kaur S."/>
            <person name="Stinson S.A."/>
            <person name="diCenzo G.C."/>
        </authorList>
    </citation>
    <scope>NUCLEOTIDE SEQUENCE</scope>
    <source>
        <strain evidence="6">QUZm001</strain>
    </source>
</reference>
<dbReference type="NCBIfam" id="NF006718">
    <property type="entry name" value="PRK09256.1"/>
    <property type="match status" value="1"/>
</dbReference>
<sequence length="196" mass="22360">MSNLFKNVTKIITQVTTNRLYSSSYKSAISLDSLYPSSNLKLATPKKPPNEGQDKFSGYIPIEELDITYSRSSGPGGQNVNKVNTKVEVRFNISSASWINDDLKSKLLEKYKNKITKEGFIIFRSDVTRSQHLNLADCLEKIRSSVRSCVVVEQEPSDETAEKLRRRFERATRERLALKRTRSQVKSNRQTPLVNL</sequence>
<evidence type="ECO:0000313" key="6">
    <source>
        <dbReference type="EMBL" id="KAJ3645817.1"/>
    </source>
</evidence>
<dbReference type="InterPro" id="IPR000352">
    <property type="entry name" value="Pep_chain_release_fac_I"/>
</dbReference>
<dbReference type="PANTHER" id="PTHR11075:SF54">
    <property type="entry name" value="LARGE RIBOSOMAL SUBUNIT PROTEIN ML62"/>
    <property type="match status" value="1"/>
</dbReference>
<dbReference type="AlphaFoldDB" id="A0AA38M7V4"/>
<evidence type="ECO:0000256" key="3">
    <source>
        <dbReference type="ARBA" id="ARBA00039441"/>
    </source>
</evidence>
<comment type="caution">
    <text evidence="6">The sequence shown here is derived from an EMBL/GenBank/DDBJ whole genome shotgun (WGS) entry which is preliminary data.</text>
</comment>
<keyword evidence="7" id="KW-1185">Reference proteome</keyword>
<dbReference type="Proteomes" id="UP001168821">
    <property type="component" value="Unassembled WGS sequence"/>
</dbReference>